<proteinExistence type="predicted"/>
<accession>A0A2S9JG26</accession>
<feature type="domain" description="Polysaccharide pyruvyl transferase" evidence="1">
    <location>
        <begin position="16"/>
        <end position="338"/>
    </location>
</feature>
<dbReference type="PANTHER" id="PTHR36836">
    <property type="entry name" value="COLANIC ACID BIOSYNTHESIS PROTEIN WCAK"/>
    <property type="match status" value="1"/>
</dbReference>
<name>A0A2S9JG26_9SPHI</name>
<comment type="caution">
    <text evidence="2">The sequence shown here is derived from an EMBL/GenBank/DDBJ whole genome shotgun (WGS) entry which is preliminary data.</text>
</comment>
<dbReference type="PANTHER" id="PTHR36836:SF1">
    <property type="entry name" value="COLANIC ACID BIOSYNTHESIS PROTEIN WCAK"/>
    <property type="match status" value="1"/>
</dbReference>
<reference evidence="2 3" key="1">
    <citation type="submission" date="2018-02" db="EMBL/GenBank/DDBJ databases">
        <title>The draft genome of Sphingobacterium gobiense H7.</title>
        <authorList>
            <person name="Li L."/>
            <person name="Liu L."/>
            <person name="Zhang X."/>
            <person name="Wang T."/>
            <person name="Liang L."/>
        </authorList>
    </citation>
    <scope>NUCLEOTIDE SEQUENCE [LARGE SCALE GENOMIC DNA]</scope>
    <source>
        <strain evidence="2 3">ACCC 05757</strain>
    </source>
</reference>
<sequence>MMNNKLIILAPNDRYNYGDLLFSYIIKFHLAKYYDDVVDVSTIENDLTDVGGDKVKEISYLYSLEDNSHNDIIVAGGESFCSKWQVCVSYLSPNYGKFLKVVRKGISGILKLNKVYNSVADYVAKVVIGGKTFFPYTIGKHEINNVRNVFYNSLGGSFIKESHFPKRVEDILKSIDYLSIRDRGTHELVKGAGISNYLYPDCAIQMSDLFDKDYLENLISDKNKDFISSQDNGYIVFQIKKSLGFANYREIVHLLRQIKKTYNKKIYLCPVGFALGHEDHIVLEKIYRDLGDEDIVFYQSGNTIWDIMYVISSSSLYIGTSLHGAITAMSFDVPYLGIMVNKTIRYIKEWGIKDMRTTSENLQVLEIIGDLLMTQKDVLSINSQWQKSFVTESFGKMIKLIKQSSN</sequence>
<keyword evidence="3" id="KW-1185">Reference proteome</keyword>
<dbReference type="RefSeq" id="WP_105727348.1">
    <property type="nucleotide sequence ID" value="NZ_PVBS01000004.1"/>
</dbReference>
<evidence type="ECO:0000313" key="3">
    <source>
        <dbReference type="Proteomes" id="UP000238642"/>
    </source>
</evidence>
<dbReference type="AlphaFoldDB" id="A0A2S9JG26"/>
<protein>
    <recommendedName>
        <fullName evidence="1">Polysaccharide pyruvyl transferase domain-containing protein</fullName>
    </recommendedName>
</protein>
<dbReference type="InterPro" id="IPR007345">
    <property type="entry name" value="Polysacch_pyruvyl_Trfase"/>
</dbReference>
<dbReference type="Proteomes" id="UP000238642">
    <property type="component" value="Unassembled WGS sequence"/>
</dbReference>
<dbReference type="OrthoDB" id="1425928at2"/>
<organism evidence="2 3">
    <name type="scientific">Sphingobacterium gobiense</name>
    <dbReference type="NCBI Taxonomy" id="1382456"/>
    <lineage>
        <taxon>Bacteria</taxon>
        <taxon>Pseudomonadati</taxon>
        <taxon>Bacteroidota</taxon>
        <taxon>Sphingobacteriia</taxon>
        <taxon>Sphingobacteriales</taxon>
        <taxon>Sphingobacteriaceae</taxon>
        <taxon>Sphingobacterium</taxon>
    </lineage>
</organism>
<evidence type="ECO:0000313" key="2">
    <source>
        <dbReference type="EMBL" id="PRD51912.1"/>
    </source>
</evidence>
<dbReference type="EMBL" id="PVBS01000004">
    <property type="protein sequence ID" value="PRD51912.1"/>
    <property type="molecule type" value="Genomic_DNA"/>
</dbReference>
<gene>
    <name evidence="2" type="ORF">C5749_16565</name>
</gene>
<evidence type="ECO:0000259" key="1">
    <source>
        <dbReference type="Pfam" id="PF04230"/>
    </source>
</evidence>
<dbReference type="Pfam" id="PF04230">
    <property type="entry name" value="PS_pyruv_trans"/>
    <property type="match status" value="1"/>
</dbReference>